<evidence type="ECO:0000313" key="2">
    <source>
        <dbReference type="EMBL" id="VFQ94429.1"/>
    </source>
</evidence>
<evidence type="ECO:0000313" key="3">
    <source>
        <dbReference type="Proteomes" id="UP000595140"/>
    </source>
</evidence>
<organism evidence="2 3">
    <name type="scientific">Cuscuta campestris</name>
    <dbReference type="NCBI Taxonomy" id="132261"/>
    <lineage>
        <taxon>Eukaryota</taxon>
        <taxon>Viridiplantae</taxon>
        <taxon>Streptophyta</taxon>
        <taxon>Embryophyta</taxon>
        <taxon>Tracheophyta</taxon>
        <taxon>Spermatophyta</taxon>
        <taxon>Magnoliopsida</taxon>
        <taxon>eudicotyledons</taxon>
        <taxon>Gunneridae</taxon>
        <taxon>Pentapetalae</taxon>
        <taxon>asterids</taxon>
        <taxon>lamiids</taxon>
        <taxon>Solanales</taxon>
        <taxon>Convolvulaceae</taxon>
        <taxon>Cuscuteae</taxon>
        <taxon>Cuscuta</taxon>
        <taxon>Cuscuta subgen. Grammica</taxon>
        <taxon>Cuscuta sect. Cleistogrammica</taxon>
    </lineage>
</organism>
<protein>
    <recommendedName>
        <fullName evidence="1">DhaK domain-containing protein</fullName>
    </recommendedName>
</protein>
<dbReference type="Proteomes" id="UP000595140">
    <property type="component" value="Unassembled WGS sequence"/>
</dbReference>
<dbReference type="SUPFAM" id="SSF82549">
    <property type="entry name" value="DAK1/DegV-like"/>
    <property type="match status" value="1"/>
</dbReference>
<evidence type="ECO:0000259" key="1">
    <source>
        <dbReference type="PROSITE" id="PS51481"/>
    </source>
</evidence>
<dbReference type="GO" id="GO:0005829">
    <property type="term" value="C:cytosol"/>
    <property type="evidence" value="ECO:0007669"/>
    <property type="project" value="TreeGrafter"/>
</dbReference>
<dbReference type="GO" id="GO:0019563">
    <property type="term" value="P:glycerol catabolic process"/>
    <property type="evidence" value="ECO:0007669"/>
    <property type="project" value="TreeGrafter"/>
</dbReference>
<dbReference type="PANTHER" id="PTHR28629">
    <property type="entry name" value="TRIOKINASE/FMN CYCLASE"/>
    <property type="match status" value="1"/>
</dbReference>
<sequence length="133" mass="13973">MAFQSKKLINDPNDVVREFIEGLAKTYPRLQYLDEFPNVVLRADVFGAKCDKVAVISGGASGHEPAHAGFVGQGMLAAAICGDVFASPSVDSILSGIRAITGAKGCLLIVKVSISKDYNIPSGSLAIAFVFLN</sequence>
<dbReference type="Gene3D" id="3.40.50.10440">
    <property type="entry name" value="Dihydroxyacetone kinase, domain 1"/>
    <property type="match status" value="1"/>
</dbReference>
<dbReference type="InterPro" id="IPR050861">
    <property type="entry name" value="Dihydroxyacetone_Kinase"/>
</dbReference>
<dbReference type="PANTHER" id="PTHR28629:SF4">
    <property type="entry name" value="TRIOKINASE_FMN CYCLASE"/>
    <property type="match status" value="1"/>
</dbReference>
<dbReference type="OrthoDB" id="1724672at2759"/>
<dbReference type="GO" id="GO:0004371">
    <property type="term" value="F:glycerone kinase activity"/>
    <property type="evidence" value="ECO:0007669"/>
    <property type="project" value="InterPro"/>
</dbReference>
<dbReference type="PROSITE" id="PS51481">
    <property type="entry name" value="DHAK"/>
    <property type="match status" value="1"/>
</dbReference>
<name>A0A484N0R1_9ASTE</name>
<dbReference type="InterPro" id="IPR004006">
    <property type="entry name" value="DhaK_dom"/>
</dbReference>
<keyword evidence="3" id="KW-1185">Reference proteome</keyword>
<dbReference type="AlphaFoldDB" id="A0A484N0R1"/>
<accession>A0A484N0R1</accession>
<reference evidence="2 3" key="1">
    <citation type="submission" date="2018-04" db="EMBL/GenBank/DDBJ databases">
        <authorList>
            <person name="Vogel A."/>
        </authorList>
    </citation>
    <scope>NUCLEOTIDE SEQUENCE [LARGE SCALE GENOMIC DNA]</scope>
</reference>
<dbReference type="EMBL" id="OOIL02005264">
    <property type="protein sequence ID" value="VFQ94429.1"/>
    <property type="molecule type" value="Genomic_DNA"/>
</dbReference>
<dbReference type="Pfam" id="PF02733">
    <property type="entry name" value="Dak1"/>
    <property type="match status" value="1"/>
</dbReference>
<gene>
    <name evidence="2" type="ORF">CCAM_LOCUS36205</name>
</gene>
<feature type="domain" description="DhaK" evidence="1">
    <location>
        <begin position="11"/>
        <end position="133"/>
    </location>
</feature>
<proteinExistence type="predicted"/>